<organism evidence="2 3">
    <name type="scientific">Candidatus Ryanbacteria bacterium RIFCSPHIGHO2_02_FULL_45_13b</name>
    <dbReference type="NCBI Taxonomy" id="1802117"/>
    <lineage>
        <taxon>Bacteria</taxon>
        <taxon>Candidatus Ryaniibacteriota</taxon>
    </lineage>
</organism>
<name>A0A1G2G8T7_9BACT</name>
<dbReference type="STRING" id="1802117.A3J54_02650"/>
<accession>A0A1G2G8T7</accession>
<evidence type="ECO:0000313" key="2">
    <source>
        <dbReference type="EMBL" id="OGZ46288.1"/>
    </source>
</evidence>
<keyword evidence="1" id="KW-0472">Membrane</keyword>
<reference evidence="2 3" key="1">
    <citation type="journal article" date="2016" name="Nat. Commun.">
        <title>Thousands of microbial genomes shed light on interconnected biogeochemical processes in an aquifer system.</title>
        <authorList>
            <person name="Anantharaman K."/>
            <person name="Brown C.T."/>
            <person name="Hug L.A."/>
            <person name="Sharon I."/>
            <person name="Castelle C.J."/>
            <person name="Probst A.J."/>
            <person name="Thomas B.C."/>
            <person name="Singh A."/>
            <person name="Wilkins M.J."/>
            <person name="Karaoz U."/>
            <person name="Brodie E.L."/>
            <person name="Williams K.H."/>
            <person name="Hubbard S.S."/>
            <person name="Banfield J.F."/>
        </authorList>
    </citation>
    <scope>NUCLEOTIDE SEQUENCE [LARGE SCALE GENOMIC DNA]</scope>
</reference>
<protein>
    <submittedName>
        <fullName evidence="2">Uncharacterized protein</fullName>
    </submittedName>
</protein>
<gene>
    <name evidence="2" type="ORF">A3J54_02650</name>
</gene>
<keyword evidence="1" id="KW-0812">Transmembrane</keyword>
<evidence type="ECO:0000313" key="3">
    <source>
        <dbReference type="Proteomes" id="UP000176576"/>
    </source>
</evidence>
<comment type="caution">
    <text evidence="2">The sequence shown here is derived from an EMBL/GenBank/DDBJ whole genome shotgun (WGS) entry which is preliminary data.</text>
</comment>
<evidence type="ECO:0000256" key="1">
    <source>
        <dbReference type="SAM" id="Phobius"/>
    </source>
</evidence>
<sequence length="186" mass="21853">MDSVVIYIDWQYFLGLIGLLILGAWYTNGRFTKLEVSMKWIEDAVKELKLSSDNRRGKESVFDSYSPVSLTPTGSEWLSESGMKKYVDEHAPTLFKTCEEKKETNPYEVQQYIFRVFDELSFDPTTEDSFKKFAYEKGTTMEIIRRIGAIYFRDMCVREFHMNHDDIDKHNPYNTNNEEATISDRT</sequence>
<dbReference type="Proteomes" id="UP000176576">
    <property type="component" value="Unassembled WGS sequence"/>
</dbReference>
<feature type="transmembrane region" description="Helical" evidence="1">
    <location>
        <begin position="12"/>
        <end position="29"/>
    </location>
</feature>
<keyword evidence="1" id="KW-1133">Transmembrane helix</keyword>
<dbReference type="AlphaFoldDB" id="A0A1G2G8T7"/>
<proteinExistence type="predicted"/>
<dbReference type="EMBL" id="MHNN01000012">
    <property type="protein sequence ID" value="OGZ46288.1"/>
    <property type="molecule type" value="Genomic_DNA"/>
</dbReference>